<protein>
    <submittedName>
        <fullName evidence="1">Peptidase M19</fullName>
    </submittedName>
</protein>
<dbReference type="PANTHER" id="PTHR10443:SF12">
    <property type="entry name" value="DIPEPTIDASE"/>
    <property type="match status" value="1"/>
</dbReference>
<dbReference type="PATRIC" id="fig|1280950.3.peg.3040"/>
<dbReference type="PANTHER" id="PTHR10443">
    <property type="entry name" value="MICROSOMAL DIPEPTIDASE"/>
    <property type="match status" value="1"/>
</dbReference>
<dbReference type="Pfam" id="PF01244">
    <property type="entry name" value="Peptidase_M19"/>
    <property type="match status" value="1"/>
</dbReference>
<organism evidence="1 2">
    <name type="scientific">Hyphomonas johnsonii MHS-2</name>
    <dbReference type="NCBI Taxonomy" id="1280950"/>
    <lineage>
        <taxon>Bacteria</taxon>
        <taxon>Pseudomonadati</taxon>
        <taxon>Pseudomonadota</taxon>
        <taxon>Alphaproteobacteria</taxon>
        <taxon>Hyphomonadales</taxon>
        <taxon>Hyphomonadaceae</taxon>
        <taxon>Hyphomonas</taxon>
    </lineage>
</organism>
<name>A0A059FEB8_9PROT</name>
<proteinExistence type="predicted"/>
<gene>
    <name evidence="1" type="ORF">HJO_15139</name>
</gene>
<keyword evidence="2" id="KW-1185">Reference proteome</keyword>
<sequence length="344" mass="36327">MRPVETEDAARRLLARHPSFDLHAHPGRSFVRGAQNLSPAVEAFISAGPSEETAVADMAAGGMSAAVFCAVADLQVLDQDGYALVAKRQFHPGEARASYATQLASLDAMVAHGLVERILDADDLVRIHKSGAVGAMLGVEGGDFLEGSASRVAEAHADGVRCITPVHYHSNELGDTITASPTHGGLTPSGQACIKAMNRTGIIVDISHASEATAFGMIEASDKPVICSHAHIQTPDLQSARFISPDLAKAVTATGGVVGAWPAGIGITDLDGFIDRIFELVDLVGIEHVAIGTDMDANFMPVWDNYRQFPDVISRLGKRGLQEADISRIIGANGLRVLREVQVL</sequence>
<dbReference type="InterPro" id="IPR032466">
    <property type="entry name" value="Metal_Hydrolase"/>
</dbReference>
<comment type="caution">
    <text evidence="1">The sequence shown here is derived from an EMBL/GenBank/DDBJ whole genome shotgun (WGS) entry which is preliminary data.</text>
</comment>
<dbReference type="Gene3D" id="3.20.20.140">
    <property type="entry name" value="Metal-dependent hydrolases"/>
    <property type="match status" value="1"/>
</dbReference>
<dbReference type="GO" id="GO:0006508">
    <property type="term" value="P:proteolysis"/>
    <property type="evidence" value="ECO:0007669"/>
    <property type="project" value="InterPro"/>
</dbReference>
<dbReference type="InterPro" id="IPR008257">
    <property type="entry name" value="Pept_M19"/>
</dbReference>
<evidence type="ECO:0000313" key="2">
    <source>
        <dbReference type="Proteomes" id="UP000025171"/>
    </source>
</evidence>
<dbReference type="AlphaFoldDB" id="A0A059FEB8"/>
<dbReference type="PROSITE" id="PS51365">
    <property type="entry name" value="RENAL_DIPEPTIDASE_2"/>
    <property type="match status" value="1"/>
</dbReference>
<dbReference type="GO" id="GO:0070573">
    <property type="term" value="F:metallodipeptidase activity"/>
    <property type="evidence" value="ECO:0007669"/>
    <property type="project" value="InterPro"/>
</dbReference>
<dbReference type="eggNOG" id="COG2355">
    <property type="taxonomic scope" value="Bacteria"/>
</dbReference>
<dbReference type="Proteomes" id="UP000025171">
    <property type="component" value="Unassembled WGS sequence"/>
</dbReference>
<dbReference type="SUPFAM" id="SSF51556">
    <property type="entry name" value="Metallo-dependent hydrolases"/>
    <property type="match status" value="1"/>
</dbReference>
<evidence type="ECO:0000313" key="1">
    <source>
        <dbReference type="EMBL" id="KCZ88863.1"/>
    </source>
</evidence>
<dbReference type="EMBL" id="ARYK01000009">
    <property type="protein sequence ID" value="KCZ88863.1"/>
    <property type="molecule type" value="Genomic_DNA"/>
</dbReference>
<accession>A0A059FEB8</accession>
<reference evidence="1 2" key="1">
    <citation type="journal article" date="2014" name="Antonie Van Leeuwenhoek">
        <title>Hyphomonas beringensis sp. nov. and Hyphomonas chukchiensis sp. nov., isolated from surface seawater of the Bering Sea and Chukchi Sea.</title>
        <authorList>
            <person name="Li C."/>
            <person name="Lai Q."/>
            <person name="Li G."/>
            <person name="Dong C."/>
            <person name="Wang J."/>
            <person name="Liao Y."/>
            <person name="Shao Z."/>
        </authorList>
    </citation>
    <scope>NUCLEOTIDE SEQUENCE [LARGE SCALE GENOMIC DNA]</scope>
    <source>
        <strain evidence="1 2">MHS-2</strain>
    </source>
</reference>